<evidence type="ECO:0000313" key="2">
    <source>
        <dbReference type="EMBL" id="KAF3488788.1"/>
    </source>
</evidence>
<comment type="caution">
    <text evidence="2">The sequence shown here is derived from an EMBL/GenBank/DDBJ whole genome shotgun (WGS) entry which is preliminary data.</text>
</comment>
<proteinExistence type="predicted"/>
<feature type="transmembrane region" description="Helical" evidence="1">
    <location>
        <begin position="28"/>
        <end position="46"/>
    </location>
</feature>
<dbReference type="Proteomes" id="UP000712600">
    <property type="component" value="Unassembled WGS sequence"/>
</dbReference>
<protein>
    <submittedName>
        <fullName evidence="2">Uncharacterized protein</fullName>
    </submittedName>
</protein>
<keyword evidence="1" id="KW-1133">Transmembrane helix</keyword>
<keyword evidence="1" id="KW-0472">Membrane</keyword>
<accession>A0A8S9N4R1</accession>
<dbReference type="AlphaFoldDB" id="A0A8S9N4R1"/>
<name>A0A8S9N4R1_BRACR</name>
<keyword evidence="1" id="KW-0812">Transmembrane</keyword>
<reference evidence="2" key="1">
    <citation type="submission" date="2019-12" db="EMBL/GenBank/DDBJ databases">
        <title>Genome sequencing and annotation of Brassica cretica.</title>
        <authorList>
            <person name="Studholme D.J."/>
            <person name="Sarris P."/>
        </authorList>
    </citation>
    <scope>NUCLEOTIDE SEQUENCE</scope>
    <source>
        <strain evidence="2">PFS-109/04</strain>
        <tissue evidence="2">Leaf</tissue>
    </source>
</reference>
<evidence type="ECO:0000256" key="1">
    <source>
        <dbReference type="SAM" id="Phobius"/>
    </source>
</evidence>
<gene>
    <name evidence="2" type="ORF">F2Q69_00056959</name>
</gene>
<organism evidence="2 3">
    <name type="scientific">Brassica cretica</name>
    <name type="common">Mustard</name>
    <dbReference type="NCBI Taxonomy" id="69181"/>
    <lineage>
        <taxon>Eukaryota</taxon>
        <taxon>Viridiplantae</taxon>
        <taxon>Streptophyta</taxon>
        <taxon>Embryophyta</taxon>
        <taxon>Tracheophyta</taxon>
        <taxon>Spermatophyta</taxon>
        <taxon>Magnoliopsida</taxon>
        <taxon>eudicotyledons</taxon>
        <taxon>Gunneridae</taxon>
        <taxon>Pentapetalae</taxon>
        <taxon>rosids</taxon>
        <taxon>malvids</taxon>
        <taxon>Brassicales</taxon>
        <taxon>Brassicaceae</taxon>
        <taxon>Brassiceae</taxon>
        <taxon>Brassica</taxon>
    </lineage>
</organism>
<evidence type="ECO:0000313" key="3">
    <source>
        <dbReference type="Proteomes" id="UP000712600"/>
    </source>
</evidence>
<dbReference type="EMBL" id="QGKX02002183">
    <property type="protein sequence ID" value="KAF3488788.1"/>
    <property type="molecule type" value="Genomic_DNA"/>
</dbReference>
<sequence>MRFRSVVEFVSLWSPGEACKVGQFRERRVYLLRIFLSPASVFYGSIRRLKGRCRRLVAHEKFRLLVSCDGVSSRRYRSNLFSLLMSFNSECRSSSFRVMRVGLAEVIRRVVGAVITYRISGSVSGGSVWQCGPCSGSSYRVMKSHGFSSWAVSVGVRVAAAISRGVGGGVGWRACSSSDKSWCRRWSLPRIRLWATAAAISDLQKFKIC</sequence>